<protein>
    <submittedName>
        <fullName evidence="1">Uncharacterized protein</fullName>
    </submittedName>
</protein>
<sequence length="334" mass="37502">MDQGAQKTDVRKDFILTTSENYFGISLPKENFSKLNIDSFLDNFLDDPSCFTLSVSCVDTEHGRKLVLDTKISLSIIVTDESNKGSLGWQRPGDAPGGDSVMVFFKVTPGGDSILVFFKVKAEVVTPENLHSNVFVSSMVESPVCTLYHAIKTIYAPVLLQDDEWSSRFDPKLQDLISQLESGLRNLLEKSGTSAKSVSKDLRANMALVMSPEEEVDFWSNVANTTRRKDELEMARSFYKALEPLGKEFSTLEALPLMEVDTVLETADSALDDLWRLDEFPYPQQRMEHLMDQHGGASQPGEWVVESYSNMEELLNQVSGPWSLIATWRSFSTR</sequence>
<name>A0A7R9ICB8_9NEOP</name>
<proteinExistence type="predicted"/>
<accession>A0A7R9ICB8</accession>
<evidence type="ECO:0000313" key="1">
    <source>
        <dbReference type="EMBL" id="CAD7453930.1"/>
    </source>
</evidence>
<dbReference type="AlphaFoldDB" id="A0A7R9ICB8"/>
<reference evidence="1" key="1">
    <citation type="submission" date="2020-11" db="EMBL/GenBank/DDBJ databases">
        <authorList>
            <person name="Tran Van P."/>
        </authorList>
    </citation>
    <scope>NUCLEOTIDE SEQUENCE</scope>
</reference>
<dbReference type="EMBL" id="OE000468">
    <property type="protein sequence ID" value="CAD7453930.1"/>
    <property type="molecule type" value="Genomic_DNA"/>
</dbReference>
<organism evidence="1">
    <name type="scientific">Timema tahoe</name>
    <dbReference type="NCBI Taxonomy" id="61484"/>
    <lineage>
        <taxon>Eukaryota</taxon>
        <taxon>Metazoa</taxon>
        <taxon>Ecdysozoa</taxon>
        <taxon>Arthropoda</taxon>
        <taxon>Hexapoda</taxon>
        <taxon>Insecta</taxon>
        <taxon>Pterygota</taxon>
        <taxon>Neoptera</taxon>
        <taxon>Polyneoptera</taxon>
        <taxon>Phasmatodea</taxon>
        <taxon>Timematodea</taxon>
        <taxon>Timematoidea</taxon>
        <taxon>Timematidae</taxon>
        <taxon>Timema</taxon>
    </lineage>
</organism>
<gene>
    <name evidence="1" type="ORF">TTEB3V08_LOCUS2047</name>
</gene>